<dbReference type="PROSITE" id="PS51372">
    <property type="entry name" value="PRD_2"/>
    <property type="match status" value="2"/>
</dbReference>
<dbReference type="GO" id="GO:0009401">
    <property type="term" value="P:phosphoenolpyruvate-dependent sugar phosphotransferase system"/>
    <property type="evidence" value="ECO:0007669"/>
    <property type="project" value="InterPro"/>
</dbReference>
<dbReference type="CDD" id="cd05568">
    <property type="entry name" value="PTS_IIB_bgl_like"/>
    <property type="match status" value="1"/>
</dbReference>
<reference evidence="6 7" key="1">
    <citation type="journal article" date="2019" name="Microorganisms">
        <title>Paenibacillus lutrae sp. nov., A Chitinolytic Species Isolated from A River Otter in Castril Natural Park, Granada, Spain.</title>
        <authorList>
            <person name="Rodriguez M."/>
            <person name="Reina J.C."/>
            <person name="Bejar V."/>
            <person name="Llamas I."/>
        </authorList>
    </citation>
    <scope>NUCLEOTIDE SEQUENCE [LARGE SCALE GENOMIC DNA]</scope>
    <source>
        <strain evidence="6 7">N10</strain>
    </source>
</reference>
<dbReference type="InterPro" id="IPR011608">
    <property type="entry name" value="PRD"/>
</dbReference>
<dbReference type="InterPro" id="IPR002178">
    <property type="entry name" value="PTS_EIIA_type-2_dom"/>
</dbReference>
<dbReference type="InterPro" id="IPR036388">
    <property type="entry name" value="WH-like_DNA-bd_sf"/>
</dbReference>
<comment type="caution">
    <text evidence="6">The sequence shown here is derived from an EMBL/GenBank/DDBJ whole genome shotgun (WGS) entry which is preliminary data.</text>
</comment>
<evidence type="ECO:0000259" key="4">
    <source>
        <dbReference type="PROSITE" id="PS51099"/>
    </source>
</evidence>
<dbReference type="InterPro" id="IPR013196">
    <property type="entry name" value="HTH_11"/>
</dbReference>
<name>A0A7X3FJG7_9BACL</name>
<dbReference type="Gene3D" id="3.40.50.2300">
    <property type="match status" value="1"/>
</dbReference>
<dbReference type="InterPro" id="IPR013011">
    <property type="entry name" value="PTS_EIIB_2"/>
</dbReference>
<dbReference type="Gene3D" id="1.10.10.10">
    <property type="entry name" value="Winged helix-like DNA-binding domain superfamily/Winged helix DNA-binding domain"/>
    <property type="match status" value="1"/>
</dbReference>
<evidence type="ECO:0000313" key="7">
    <source>
        <dbReference type="Proteomes" id="UP000490800"/>
    </source>
</evidence>
<evidence type="ECO:0000256" key="1">
    <source>
        <dbReference type="ARBA" id="ARBA00022679"/>
    </source>
</evidence>
<keyword evidence="1" id="KW-0808">Transferase</keyword>
<evidence type="ECO:0000256" key="2">
    <source>
        <dbReference type="ARBA" id="ARBA00022737"/>
    </source>
</evidence>
<dbReference type="SUPFAM" id="SSF55804">
    <property type="entry name" value="Phoshotransferase/anion transport protein"/>
    <property type="match status" value="1"/>
</dbReference>
<dbReference type="InterPro" id="IPR016152">
    <property type="entry name" value="PTrfase/Anion_transptr"/>
</dbReference>
<keyword evidence="7" id="KW-1185">Reference proteome</keyword>
<dbReference type="Gene3D" id="3.40.930.10">
    <property type="entry name" value="Mannitol-specific EII, Chain A"/>
    <property type="match status" value="1"/>
</dbReference>
<evidence type="ECO:0000259" key="3">
    <source>
        <dbReference type="PROSITE" id="PS51094"/>
    </source>
</evidence>
<dbReference type="PANTHER" id="PTHR30185:SF9">
    <property type="entry name" value="MANNITOL-SPECIFIC PHOSPHOTRANSFERASE ENZYME IIA COMPONENT"/>
    <property type="match status" value="1"/>
</dbReference>
<dbReference type="InterPro" id="IPR050661">
    <property type="entry name" value="BglG_antiterminators"/>
</dbReference>
<dbReference type="Pfam" id="PF00874">
    <property type="entry name" value="PRD"/>
    <property type="match status" value="2"/>
</dbReference>
<protein>
    <submittedName>
        <fullName evidence="6">PRD domain-containing protein</fullName>
    </submittedName>
</protein>
<organism evidence="6 7">
    <name type="scientific">Paenibacillus lutrae</name>
    <dbReference type="NCBI Taxonomy" id="2078573"/>
    <lineage>
        <taxon>Bacteria</taxon>
        <taxon>Bacillati</taxon>
        <taxon>Bacillota</taxon>
        <taxon>Bacilli</taxon>
        <taxon>Bacillales</taxon>
        <taxon>Paenibacillaceae</taxon>
        <taxon>Paenibacillus</taxon>
    </lineage>
</organism>
<dbReference type="EMBL" id="RHLK01000008">
    <property type="protein sequence ID" value="MVP00821.1"/>
    <property type="molecule type" value="Genomic_DNA"/>
</dbReference>
<dbReference type="Pfam" id="PF00359">
    <property type="entry name" value="PTS_EIIA_2"/>
    <property type="match status" value="1"/>
</dbReference>
<dbReference type="InterPro" id="IPR036634">
    <property type="entry name" value="PRD_sf"/>
</dbReference>
<feature type="domain" description="PTS EIIA type-2" evidence="3">
    <location>
        <begin position="551"/>
        <end position="694"/>
    </location>
</feature>
<proteinExistence type="predicted"/>
<dbReference type="RefSeq" id="WP_157336666.1">
    <property type="nucleotide sequence ID" value="NZ_RHLK01000008.1"/>
</dbReference>
<feature type="domain" description="PRD" evidence="5">
    <location>
        <begin position="299"/>
        <end position="406"/>
    </location>
</feature>
<evidence type="ECO:0000259" key="5">
    <source>
        <dbReference type="PROSITE" id="PS51372"/>
    </source>
</evidence>
<dbReference type="GO" id="GO:0008982">
    <property type="term" value="F:protein-N(PI)-phosphohistidine-sugar phosphotransferase activity"/>
    <property type="evidence" value="ECO:0007669"/>
    <property type="project" value="InterPro"/>
</dbReference>
<feature type="domain" description="PRD" evidence="5">
    <location>
        <begin position="188"/>
        <end position="293"/>
    </location>
</feature>
<dbReference type="SUPFAM" id="SSF52794">
    <property type="entry name" value="PTS system IIB component-like"/>
    <property type="match status" value="1"/>
</dbReference>
<gene>
    <name evidence="6" type="ORF">EDM21_15020</name>
</gene>
<dbReference type="SUPFAM" id="SSF63520">
    <property type="entry name" value="PTS-regulatory domain, PRD"/>
    <property type="match status" value="2"/>
</dbReference>
<evidence type="ECO:0000313" key="6">
    <source>
        <dbReference type="EMBL" id="MVP00821.1"/>
    </source>
</evidence>
<sequence>MALLQEAADYVSLEELMKKLGISRRMVYYDLDKINDWLKQMHLPPVEYVRSAGYYLPEESRAGLPGLAGKLPPQQYYFSQRERLSWLAVQLISASDSLFVHNLTDSLQVSRGTVLKDLNLIRPELKDLRLEVTYDRKLGYRVRGEEGDQRKALSHYLGYVLGKAGWEQAVNQLHKLPGYELAKPVFPENSAEQLKELSGLIAESERLLGLELTDEMVFSLTGQFLLTARRIQLGRVISVDEDELKVLRRMPEYTAARQIAEGLESMTGSAIPEEEVGYMTMHLLGARLNWMDPLAGTDEMLGPLKNAAREMTDAFQRYACLFLPNREVMEENLLVHLKPAYYRIRYGLEYENPLLENIRSKYGEVFELARRSAGPFEKLVGRRLDDSEISYLAMHFGGWLRRENTQPAARSKAAIVCVNGISASRMLKSQLEHLFSAVDITAVLSLRDYKVFGEDEIDFIFSTIPLPDSRVPVFVVNPILSDKDKEHLLNQVNTALGRRSRVQASSVQALMDIVRKYADITDEAGLTDELNRYMSAEKTWLSESRKPALADLLPASMIRVQPRASDWRAAIRMASEPLLREGRIEEAYVQAMIDKVEALGPYIVVAPGIAIAHGKPQDGVKRLGMSLLRLEEAVAFSDQERHQVQVILVLAAIDGESHLKALSELTILLREEKSLIRLKEAGTIQELVELIGPNGSGR</sequence>
<dbReference type="PROSITE" id="PS51094">
    <property type="entry name" value="PTS_EIIA_TYPE_2"/>
    <property type="match status" value="1"/>
</dbReference>
<dbReference type="GO" id="GO:0006355">
    <property type="term" value="P:regulation of DNA-templated transcription"/>
    <property type="evidence" value="ECO:0007669"/>
    <property type="project" value="InterPro"/>
</dbReference>
<dbReference type="AlphaFoldDB" id="A0A7X3FJG7"/>
<dbReference type="CDD" id="cd00211">
    <property type="entry name" value="PTS_IIA_fru"/>
    <property type="match status" value="1"/>
</dbReference>
<dbReference type="Gene3D" id="1.10.1790.10">
    <property type="entry name" value="PRD domain"/>
    <property type="match status" value="2"/>
</dbReference>
<dbReference type="InterPro" id="IPR036095">
    <property type="entry name" value="PTS_EIIB-like_sf"/>
</dbReference>
<dbReference type="OrthoDB" id="9776005at2"/>
<dbReference type="PANTHER" id="PTHR30185">
    <property type="entry name" value="CRYPTIC BETA-GLUCOSIDE BGL OPERON ANTITERMINATOR"/>
    <property type="match status" value="1"/>
</dbReference>
<accession>A0A7X3FJG7</accession>
<feature type="domain" description="PTS EIIB type-2" evidence="4">
    <location>
        <begin position="411"/>
        <end position="500"/>
    </location>
</feature>
<dbReference type="Proteomes" id="UP000490800">
    <property type="component" value="Unassembled WGS sequence"/>
</dbReference>
<dbReference type="PROSITE" id="PS51099">
    <property type="entry name" value="PTS_EIIB_TYPE_2"/>
    <property type="match status" value="1"/>
</dbReference>
<keyword evidence="2" id="KW-0677">Repeat</keyword>
<dbReference type="Pfam" id="PF08279">
    <property type="entry name" value="HTH_11"/>
    <property type="match status" value="1"/>
</dbReference>